<evidence type="ECO:0000256" key="2">
    <source>
        <dbReference type="ARBA" id="ARBA00022737"/>
    </source>
</evidence>
<evidence type="ECO:0000256" key="4">
    <source>
        <dbReference type="ARBA" id="ARBA00023774"/>
    </source>
</evidence>
<dbReference type="Pfam" id="PF00036">
    <property type="entry name" value="EF-hand_1"/>
    <property type="match status" value="1"/>
</dbReference>
<dbReference type="EMBL" id="AFRT01000036">
    <property type="protein sequence ID" value="ELU45776.1"/>
    <property type="molecule type" value="Genomic_DNA"/>
</dbReference>
<dbReference type="PANTHER" id="PTHR45942">
    <property type="entry name" value="PROTEIN PHOSPATASE 3 REGULATORY SUBUNIT B ALPHA ISOFORM TYPE 1"/>
    <property type="match status" value="1"/>
</dbReference>
<evidence type="ECO:0000256" key="1">
    <source>
        <dbReference type="ARBA" id="ARBA00022723"/>
    </source>
</evidence>
<dbReference type="Proteomes" id="UP000011668">
    <property type="component" value="Unassembled WGS sequence"/>
</dbReference>
<dbReference type="AlphaFoldDB" id="L8X675"/>
<dbReference type="Pfam" id="PF13499">
    <property type="entry name" value="EF-hand_7"/>
    <property type="match status" value="1"/>
</dbReference>
<dbReference type="InterPro" id="IPR002048">
    <property type="entry name" value="EF_hand_dom"/>
</dbReference>
<dbReference type="CDD" id="cd00051">
    <property type="entry name" value="EFh"/>
    <property type="match status" value="2"/>
</dbReference>
<name>L8X675_THACA</name>
<accession>L8X675</accession>
<evidence type="ECO:0000313" key="11">
    <source>
        <dbReference type="EMBL" id="ELU45776.1"/>
    </source>
</evidence>
<protein>
    <recommendedName>
        <fullName evidence="6">Calcineurin subunit B</fullName>
    </recommendedName>
    <alternativeName>
        <fullName evidence="7">Calcineurin regulatory subunit</fullName>
    </alternativeName>
    <alternativeName>
        <fullName evidence="8">Protein phosphatase 2B regulatory subunit</fullName>
    </alternativeName>
</protein>
<evidence type="ECO:0000259" key="10">
    <source>
        <dbReference type="PROSITE" id="PS50222"/>
    </source>
</evidence>
<comment type="subunit">
    <text evidence="5">Composed of a catalytic subunit (A) and a regulatory subunit (B).</text>
</comment>
<dbReference type="PROSITE" id="PS00018">
    <property type="entry name" value="EF_HAND_1"/>
    <property type="match status" value="3"/>
</dbReference>
<gene>
    <name evidence="11" type="ORF">AG1IA_00184</name>
</gene>
<dbReference type="OrthoDB" id="191686at2759"/>
<feature type="region of interest" description="Disordered" evidence="9">
    <location>
        <begin position="18"/>
        <end position="42"/>
    </location>
</feature>
<feature type="compositionally biased region" description="Polar residues" evidence="9">
    <location>
        <begin position="24"/>
        <end position="42"/>
    </location>
</feature>
<feature type="domain" description="EF-hand" evidence="10">
    <location>
        <begin position="185"/>
        <end position="220"/>
    </location>
</feature>
<dbReference type="PROSITE" id="PS50222">
    <property type="entry name" value="EF_HAND_2"/>
    <property type="match status" value="3"/>
</dbReference>
<keyword evidence="1" id="KW-0479">Metal-binding</keyword>
<evidence type="ECO:0000256" key="8">
    <source>
        <dbReference type="ARBA" id="ARBA00032848"/>
    </source>
</evidence>
<comment type="similarity">
    <text evidence="4">Belongs to the calcineurin regulatory subunit family.</text>
</comment>
<sequence length="397" mass="43778">MSIYKSIMSPYLDSAAERTRHAQPLNTSTRNQTVTTRGRSWANHSETSLTFDHAIALPPATATAASQFMDEMEKSTNFNAGELERLKRRFMKLDADGSGSIDREEFLQISQIASNPLASRMIAIFDEDGGGTVDFQEFVGGLSAFSSRGGREEKLRCDRIQGLRYGPRWVYLQWRALLGAKNDGWKQLEVDKTIMEADKDGDGKLSFEEFTAMVAKTRIYSDLFGSEKLPCIVCPVIFSLFPVDSLALAVKTPRTSQIEGSNIPPRAPAAIHMLSSCGFPSREIPYGRRPYLPAATMERAYMLILAQVPSLRDTSGYRVIGVMTGKPEFLTRTLVFITGQEGANLEHARLANCKLLRSSLAPVALGVRLTLVAGDGQCTQCSSQSTRQAAKSRHTQC</sequence>
<keyword evidence="3" id="KW-0106">Calcium</keyword>
<reference evidence="11 12" key="1">
    <citation type="journal article" date="2013" name="Nat. Commun.">
        <title>The evolution and pathogenic mechanisms of the rice sheath blight pathogen.</title>
        <authorList>
            <person name="Zheng A."/>
            <person name="Lin R."/>
            <person name="Xu L."/>
            <person name="Qin P."/>
            <person name="Tang C."/>
            <person name="Ai P."/>
            <person name="Zhang D."/>
            <person name="Liu Y."/>
            <person name="Sun Z."/>
            <person name="Feng H."/>
            <person name="Wang Y."/>
            <person name="Chen Y."/>
            <person name="Liang X."/>
            <person name="Fu R."/>
            <person name="Li Q."/>
            <person name="Zhang J."/>
            <person name="Yu X."/>
            <person name="Xie Z."/>
            <person name="Ding L."/>
            <person name="Guan P."/>
            <person name="Tang J."/>
            <person name="Liang Y."/>
            <person name="Wang S."/>
            <person name="Deng Q."/>
            <person name="Li S."/>
            <person name="Zhu J."/>
            <person name="Wang L."/>
            <person name="Liu H."/>
            <person name="Li P."/>
        </authorList>
    </citation>
    <scope>NUCLEOTIDE SEQUENCE [LARGE SCALE GENOMIC DNA]</scope>
    <source>
        <strain evidence="12">AG-1 IA</strain>
    </source>
</reference>
<feature type="domain" description="EF-hand" evidence="10">
    <location>
        <begin position="120"/>
        <end position="148"/>
    </location>
</feature>
<dbReference type="InterPro" id="IPR011992">
    <property type="entry name" value="EF-hand-dom_pair"/>
</dbReference>
<keyword evidence="12" id="KW-1185">Reference proteome</keyword>
<comment type="caution">
    <text evidence="11">The sequence shown here is derived from an EMBL/GenBank/DDBJ whole genome shotgun (WGS) entry which is preliminary data.</text>
</comment>
<dbReference type="STRING" id="983506.L8X675"/>
<evidence type="ECO:0000313" key="12">
    <source>
        <dbReference type="Proteomes" id="UP000011668"/>
    </source>
</evidence>
<evidence type="ECO:0000256" key="3">
    <source>
        <dbReference type="ARBA" id="ARBA00022837"/>
    </source>
</evidence>
<dbReference type="SMART" id="SM00054">
    <property type="entry name" value="EFh"/>
    <property type="match status" value="3"/>
</dbReference>
<evidence type="ECO:0000256" key="6">
    <source>
        <dbReference type="ARBA" id="ARBA00023832"/>
    </source>
</evidence>
<feature type="domain" description="EF-hand" evidence="10">
    <location>
        <begin position="81"/>
        <end position="116"/>
    </location>
</feature>
<proteinExistence type="inferred from homology"/>
<organism evidence="11 12">
    <name type="scientific">Thanatephorus cucumeris (strain AG1-IA)</name>
    <name type="common">Rice sheath blight fungus</name>
    <name type="synonym">Rhizoctonia solani</name>
    <dbReference type="NCBI Taxonomy" id="983506"/>
    <lineage>
        <taxon>Eukaryota</taxon>
        <taxon>Fungi</taxon>
        <taxon>Dikarya</taxon>
        <taxon>Basidiomycota</taxon>
        <taxon>Agaricomycotina</taxon>
        <taxon>Agaricomycetes</taxon>
        <taxon>Cantharellales</taxon>
        <taxon>Ceratobasidiaceae</taxon>
        <taxon>Rhizoctonia</taxon>
        <taxon>Rhizoctonia solani AG-1</taxon>
    </lineage>
</organism>
<evidence type="ECO:0000256" key="7">
    <source>
        <dbReference type="ARBA" id="ARBA00031295"/>
    </source>
</evidence>
<evidence type="ECO:0000256" key="9">
    <source>
        <dbReference type="SAM" id="MobiDB-lite"/>
    </source>
</evidence>
<dbReference type="SUPFAM" id="SSF47473">
    <property type="entry name" value="EF-hand"/>
    <property type="match status" value="1"/>
</dbReference>
<evidence type="ECO:0000256" key="5">
    <source>
        <dbReference type="ARBA" id="ARBA00023792"/>
    </source>
</evidence>
<dbReference type="HOGENOM" id="CLU_694795_0_0_1"/>
<keyword evidence="2" id="KW-0677">Repeat</keyword>
<dbReference type="InterPro" id="IPR018247">
    <property type="entry name" value="EF_Hand_1_Ca_BS"/>
</dbReference>
<dbReference type="GO" id="GO:0005509">
    <property type="term" value="F:calcium ion binding"/>
    <property type="evidence" value="ECO:0007669"/>
    <property type="project" value="InterPro"/>
</dbReference>
<dbReference type="Gene3D" id="1.10.238.10">
    <property type="entry name" value="EF-hand"/>
    <property type="match status" value="2"/>
</dbReference>